<protein>
    <recommendedName>
        <fullName evidence="4">Divalent metal cation transporter</fullName>
    </recommendedName>
</protein>
<feature type="transmembrane region" description="Helical" evidence="1">
    <location>
        <begin position="29"/>
        <end position="51"/>
    </location>
</feature>
<dbReference type="Proteomes" id="UP001163687">
    <property type="component" value="Chromosome"/>
</dbReference>
<organism evidence="2 3">
    <name type="scientific">Caldinitratiruptor microaerophilus</name>
    <dbReference type="NCBI Taxonomy" id="671077"/>
    <lineage>
        <taxon>Bacteria</taxon>
        <taxon>Bacillati</taxon>
        <taxon>Bacillota</taxon>
        <taxon>Clostridia</taxon>
        <taxon>Eubacteriales</taxon>
        <taxon>Symbiobacteriaceae</taxon>
        <taxon>Caldinitratiruptor</taxon>
    </lineage>
</organism>
<feature type="transmembrane region" description="Helical" evidence="1">
    <location>
        <begin position="133"/>
        <end position="153"/>
    </location>
</feature>
<name>A0AA35G6A9_9FIRM</name>
<feature type="transmembrane region" description="Helical" evidence="1">
    <location>
        <begin position="102"/>
        <end position="121"/>
    </location>
</feature>
<evidence type="ECO:0000313" key="2">
    <source>
        <dbReference type="EMBL" id="BDG60991.1"/>
    </source>
</evidence>
<keyword evidence="1" id="KW-1133">Transmembrane helix</keyword>
<feature type="transmembrane region" description="Helical" evidence="1">
    <location>
        <begin position="456"/>
        <end position="483"/>
    </location>
</feature>
<evidence type="ECO:0008006" key="4">
    <source>
        <dbReference type="Google" id="ProtNLM"/>
    </source>
</evidence>
<feature type="transmembrane region" description="Helical" evidence="1">
    <location>
        <begin position="165"/>
        <end position="187"/>
    </location>
</feature>
<sequence length="486" mass="53166">MVEAVKPGAVPMGREEPLPIRSLPEAPSAVHLLGPGMVLTALGVGLGETFMWPRLVILFGPEIRWLFLVGVTLQLVVMMEMARWAMATGESIFFGAARLSRLVMWFFWAVAILVYIWPGHVSLGAESLQTLTGIPWQVGAIGGLILIGLILTFSKQVYSVVEGVLSTLISVLVIGSAIIAAMVGTWGDLWDTIRGLFSFGYLPAEVLSAKWFPVIVGSIAFAGPSGMQQMWYTLYLRDKGAGMGAYIPRIKGLLARGEEETMPSRGFTFDTSDPGEMRKWAAWRRWNAFDAWVLFWGLTMLTTIIYTIMAMSAARMDPQVRDLILAGKQTAALAGMANAFGSVGGSVTRALFFVFVAIVGWKMTFGIFDAFSRGQADMTYYFVPGARRWSMSKIYYGFLWGVIGFGILTLLAGSPRGPAFILDTLAFLSAFVMGAYSLLLLFTNNRLLPRPLRPGWLTNLLLGVATVFYLGGLFYSVLFLGAIPKG</sequence>
<dbReference type="KEGG" id="cmic:caldi_20810"/>
<dbReference type="RefSeq" id="WP_264841674.1">
    <property type="nucleotide sequence ID" value="NZ_AP025628.1"/>
</dbReference>
<feature type="transmembrane region" description="Helical" evidence="1">
    <location>
        <begin position="288"/>
        <end position="309"/>
    </location>
</feature>
<feature type="transmembrane region" description="Helical" evidence="1">
    <location>
        <begin position="393"/>
        <end position="413"/>
    </location>
</feature>
<reference evidence="2" key="1">
    <citation type="submission" date="2022-03" db="EMBL/GenBank/DDBJ databases">
        <title>Complete genome sequence of Caldinitratiruptor microaerophilus.</title>
        <authorList>
            <person name="Mukaiyama R."/>
            <person name="Nishiyama T."/>
            <person name="Ueda K."/>
        </authorList>
    </citation>
    <scope>NUCLEOTIDE SEQUENCE</scope>
    <source>
        <strain evidence="2">JCM 16183</strain>
    </source>
</reference>
<dbReference type="NCBIfam" id="NF037982">
    <property type="entry name" value="Nramp_1"/>
    <property type="match status" value="1"/>
</dbReference>
<keyword evidence="3" id="KW-1185">Reference proteome</keyword>
<gene>
    <name evidence="2" type="ORF">caldi_20810</name>
</gene>
<feature type="transmembrane region" description="Helical" evidence="1">
    <location>
        <begin position="425"/>
        <end position="444"/>
    </location>
</feature>
<evidence type="ECO:0000313" key="3">
    <source>
        <dbReference type="Proteomes" id="UP001163687"/>
    </source>
</evidence>
<feature type="transmembrane region" description="Helical" evidence="1">
    <location>
        <begin position="350"/>
        <end position="372"/>
    </location>
</feature>
<dbReference type="EMBL" id="AP025628">
    <property type="protein sequence ID" value="BDG60991.1"/>
    <property type="molecule type" value="Genomic_DNA"/>
</dbReference>
<proteinExistence type="predicted"/>
<evidence type="ECO:0000256" key="1">
    <source>
        <dbReference type="SAM" id="Phobius"/>
    </source>
</evidence>
<accession>A0AA35G6A9</accession>
<dbReference type="AlphaFoldDB" id="A0AA35G6A9"/>
<keyword evidence="1" id="KW-0472">Membrane</keyword>
<feature type="transmembrane region" description="Helical" evidence="1">
    <location>
        <begin position="63"/>
        <end position="82"/>
    </location>
</feature>
<keyword evidence="1" id="KW-0812">Transmembrane</keyword>